<dbReference type="PROSITE" id="PS51123">
    <property type="entry name" value="OMPA_2"/>
    <property type="match status" value="1"/>
</dbReference>
<evidence type="ECO:0000313" key="7">
    <source>
        <dbReference type="EMBL" id="MBW8636460.1"/>
    </source>
</evidence>
<protein>
    <submittedName>
        <fullName evidence="7">OmpA family protein</fullName>
    </submittedName>
</protein>
<evidence type="ECO:0000256" key="4">
    <source>
        <dbReference type="PROSITE-ProRule" id="PRU00473"/>
    </source>
</evidence>
<keyword evidence="5" id="KW-0812">Transmembrane</keyword>
<dbReference type="RefSeq" id="WP_220227141.1">
    <property type="nucleotide sequence ID" value="NZ_JAICBX010000001.1"/>
</dbReference>
<reference evidence="7" key="1">
    <citation type="submission" date="2021-08" db="EMBL/GenBank/DDBJ databases">
        <title>Hoeflea bacterium WL0058 sp. nov., isolated from the sediment.</title>
        <authorList>
            <person name="Wang L."/>
            <person name="Zhang D."/>
        </authorList>
    </citation>
    <scope>NUCLEOTIDE SEQUENCE</scope>
    <source>
        <strain evidence="7">WL0058</strain>
    </source>
</reference>
<dbReference type="PROSITE" id="PS51257">
    <property type="entry name" value="PROKAR_LIPOPROTEIN"/>
    <property type="match status" value="1"/>
</dbReference>
<dbReference type="InterPro" id="IPR006665">
    <property type="entry name" value="OmpA-like"/>
</dbReference>
<dbReference type="Proteomes" id="UP001196509">
    <property type="component" value="Unassembled WGS sequence"/>
</dbReference>
<dbReference type="GO" id="GO:0009279">
    <property type="term" value="C:cell outer membrane"/>
    <property type="evidence" value="ECO:0007669"/>
    <property type="project" value="UniProtKB-SubCell"/>
</dbReference>
<gene>
    <name evidence="7" type="ORF">K1W69_04595</name>
</gene>
<dbReference type="InterPro" id="IPR006690">
    <property type="entry name" value="OMPA-like_CS"/>
</dbReference>
<feature type="transmembrane region" description="Helical" evidence="5">
    <location>
        <begin position="58"/>
        <end position="76"/>
    </location>
</feature>
<dbReference type="PROSITE" id="PS01068">
    <property type="entry name" value="OMPA_1"/>
    <property type="match status" value="1"/>
</dbReference>
<dbReference type="EMBL" id="JAICBX010000001">
    <property type="protein sequence ID" value="MBW8636460.1"/>
    <property type="molecule type" value="Genomic_DNA"/>
</dbReference>
<evidence type="ECO:0000259" key="6">
    <source>
        <dbReference type="PROSITE" id="PS51123"/>
    </source>
</evidence>
<proteinExistence type="predicted"/>
<accession>A0AAE2ZL16</accession>
<sequence length="215" mass="22365">MYKQLAALVAGALFLTACTTDPYTGQQKVGNTATGAALGAAAGAGLGLLAGGNDRRNALVGAGIGLLAGGAIGAYMDRQEAELRAQLQGTGISVTRVGNNLVLNMPSNITFATDQANIDTGFYPTLNSVAIVLNKYNQTLVDVYGFTDSTGSAQYNLELSQRRAQSVASYLGGQGVNRQRMYVTGFGQERPVASNATAEGRAQNRRVEIQIAPLS</sequence>
<dbReference type="SUPFAM" id="SSF103088">
    <property type="entry name" value="OmpA-like"/>
    <property type="match status" value="1"/>
</dbReference>
<evidence type="ECO:0000256" key="3">
    <source>
        <dbReference type="ARBA" id="ARBA00023237"/>
    </source>
</evidence>
<dbReference type="PANTHER" id="PTHR30329">
    <property type="entry name" value="STATOR ELEMENT OF FLAGELLAR MOTOR COMPLEX"/>
    <property type="match status" value="1"/>
</dbReference>
<dbReference type="Pfam" id="PF13488">
    <property type="entry name" value="Gly-zipper_Omp"/>
    <property type="match status" value="1"/>
</dbReference>
<name>A0AAE2ZL16_9HYPH</name>
<evidence type="ECO:0000256" key="1">
    <source>
        <dbReference type="ARBA" id="ARBA00004442"/>
    </source>
</evidence>
<feature type="domain" description="OmpA-like" evidence="6">
    <location>
        <begin position="98"/>
        <end position="215"/>
    </location>
</feature>
<dbReference type="PANTHER" id="PTHR30329:SF21">
    <property type="entry name" value="LIPOPROTEIN YIAD-RELATED"/>
    <property type="match status" value="1"/>
</dbReference>
<keyword evidence="8" id="KW-1185">Reference proteome</keyword>
<dbReference type="CDD" id="cd07185">
    <property type="entry name" value="OmpA_C-like"/>
    <property type="match status" value="1"/>
</dbReference>
<organism evidence="7 8">
    <name type="scientific">Flavimaribacter sediminis</name>
    <dbReference type="NCBI Taxonomy" id="2865987"/>
    <lineage>
        <taxon>Bacteria</taxon>
        <taxon>Pseudomonadati</taxon>
        <taxon>Pseudomonadota</taxon>
        <taxon>Alphaproteobacteria</taxon>
        <taxon>Hyphomicrobiales</taxon>
        <taxon>Rhizobiaceae</taxon>
        <taxon>Flavimaribacter</taxon>
    </lineage>
</organism>
<keyword evidence="3" id="KW-0998">Cell outer membrane</keyword>
<dbReference type="InterPro" id="IPR050330">
    <property type="entry name" value="Bact_OuterMem_StrucFunc"/>
</dbReference>
<dbReference type="Gene3D" id="3.30.1330.60">
    <property type="entry name" value="OmpA-like domain"/>
    <property type="match status" value="1"/>
</dbReference>
<dbReference type="InterPro" id="IPR006664">
    <property type="entry name" value="OMP_bac"/>
</dbReference>
<keyword evidence="5" id="KW-1133">Transmembrane helix</keyword>
<evidence type="ECO:0000313" key="8">
    <source>
        <dbReference type="Proteomes" id="UP001196509"/>
    </source>
</evidence>
<dbReference type="InterPro" id="IPR039567">
    <property type="entry name" value="Gly-zipper"/>
</dbReference>
<keyword evidence="2 4" id="KW-0472">Membrane</keyword>
<comment type="subcellular location">
    <subcellularLocation>
        <location evidence="1">Cell outer membrane</location>
    </subcellularLocation>
</comment>
<dbReference type="Pfam" id="PF00691">
    <property type="entry name" value="OmpA"/>
    <property type="match status" value="1"/>
</dbReference>
<evidence type="ECO:0000256" key="5">
    <source>
        <dbReference type="SAM" id="Phobius"/>
    </source>
</evidence>
<dbReference type="InterPro" id="IPR036737">
    <property type="entry name" value="OmpA-like_sf"/>
</dbReference>
<dbReference type="PRINTS" id="PR01021">
    <property type="entry name" value="OMPADOMAIN"/>
</dbReference>
<evidence type="ECO:0000256" key="2">
    <source>
        <dbReference type="ARBA" id="ARBA00023136"/>
    </source>
</evidence>
<comment type="caution">
    <text evidence="7">The sequence shown here is derived from an EMBL/GenBank/DDBJ whole genome shotgun (WGS) entry which is preliminary data.</text>
</comment>
<feature type="transmembrane region" description="Helical" evidence="5">
    <location>
        <begin position="30"/>
        <end position="51"/>
    </location>
</feature>
<dbReference type="PRINTS" id="PR01023">
    <property type="entry name" value="NAFLGMOTY"/>
</dbReference>
<dbReference type="AlphaFoldDB" id="A0AAE2ZL16"/>